<name>A0A0C3BJX0_PILCF</name>
<reference evidence="3 4" key="1">
    <citation type="submission" date="2014-04" db="EMBL/GenBank/DDBJ databases">
        <authorList>
            <consortium name="DOE Joint Genome Institute"/>
            <person name="Kuo A."/>
            <person name="Tarkka M."/>
            <person name="Buscot F."/>
            <person name="Kohler A."/>
            <person name="Nagy L.G."/>
            <person name="Floudas D."/>
            <person name="Copeland A."/>
            <person name="Barry K.W."/>
            <person name="Cichocki N."/>
            <person name="Veneault-Fourrey C."/>
            <person name="LaButti K."/>
            <person name="Lindquist E.A."/>
            <person name="Lipzen A."/>
            <person name="Lundell T."/>
            <person name="Morin E."/>
            <person name="Murat C."/>
            <person name="Sun H."/>
            <person name="Tunlid A."/>
            <person name="Henrissat B."/>
            <person name="Grigoriev I.V."/>
            <person name="Hibbett D.S."/>
            <person name="Martin F."/>
            <person name="Nordberg H.P."/>
            <person name="Cantor M.N."/>
            <person name="Hua S.X."/>
        </authorList>
    </citation>
    <scope>NUCLEOTIDE SEQUENCE [LARGE SCALE GENOMIC DNA]</scope>
    <source>
        <strain evidence="3 4">F 1598</strain>
    </source>
</reference>
<sequence length="462" mass="49603">MMHVLSLLFVVFACTASISLSSPLPAPSHQNPPSGTDSLSDSFLHTFNTSPKPTQLHSIRPTLYRHHRDVRKVQQPRDVAPYTRIFWAFGDSEPIPSDLPSAQEVLESLSSDATLSSPLPSDASAPTPPSTWPSPIQQMTPTPDVTLIPFPSPTADMAPPLNVNPVFEPPRLPQASLPIPSSSSSPDASRTTFINPEVAAKISHKHKIVYVAVVVGTISGLGITISICSFLAKAGLCGCGGRKFTGAGRVDDREKRLSWMRLSSPPANFGPGCLITGVGTYGRLYDEKGVERTPNHKGVSFEDEAKIIDIGHEEFIEPDLRTLVYHAPSNNLAAASAVPGIPKQSALGLKVGQTLNPAHFTTIHLTPTSFFDNDDHIVSASPSRLSNVSSAHSRTKSAPVMTGNEHERRESNKSGGALSSASSEWDVARAYGGPRYDKARSAGAMSGLSVDEREWERTHQCP</sequence>
<evidence type="ECO:0000256" key="1">
    <source>
        <dbReference type="SAM" id="MobiDB-lite"/>
    </source>
</evidence>
<evidence type="ECO:0000256" key="2">
    <source>
        <dbReference type="SAM" id="SignalP"/>
    </source>
</evidence>
<feature type="compositionally biased region" description="Polar residues" evidence="1">
    <location>
        <begin position="29"/>
        <end position="56"/>
    </location>
</feature>
<feature type="chain" id="PRO_5002172710" evidence="2">
    <location>
        <begin position="22"/>
        <end position="462"/>
    </location>
</feature>
<dbReference type="Proteomes" id="UP000054166">
    <property type="component" value="Unassembled WGS sequence"/>
</dbReference>
<dbReference type="InParanoid" id="A0A0C3BJX0"/>
<protein>
    <submittedName>
        <fullName evidence="3">Uncharacterized protein</fullName>
    </submittedName>
</protein>
<reference evidence="4" key="2">
    <citation type="submission" date="2015-01" db="EMBL/GenBank/DDBJ databases">
        <title>Evolutionary Origins and Diversification of the Mycorrhizal Mutualists.</title>
        <authorList>
            <consortium name="DOE Joint Genome Institute"/>
            <consortium name="Mycorrhizal Genomics Consortium"/>
            <person name="Kohler A."/>
            <person name="Kuo A."/>
            <person name="Nagy L.G."/>
            <person name="Floudas D."/>
            <person name="Copeland A."/>
            <person name="Barry K.W."/>
            <person name="Cichocki N."/>
            <person name="Veneault-Fourrey C."/>
            <person name="LaButti K."/>
            <person name="Lindquist E.A."/>
            <person name="Lipzen A."/>
            <person name="Lundell T."/>
            <person name="Morin E."/>
            <person name="Murat C."/>
            <person name="Riley R."/>
            <person name="Ohm R."/>
            <person name="Sun H."/>
            <person name="Tunlid A."/>
            <person name="Henrissat B."/>
            <person name="Grigoriev I.V."/>
            <person name="Hibbett D.S."/>
            <person name="Martin F."/>
        </authorList>
    </citation>
    <scope>NUCLEOTIDE SEQUENCE [LARGE SCALE GENOMIC DNA]</scope>
    <source>
        <strain evidence="4">F 1598</strain>
    </source>
</reference>
<keyword evidence="4" id="KW-1185">Reference proteome</keyword>
<gene>
    <name evidence="3" type="ORF">PILCRDRAFT_825215</name>
</gene>
<accession>A0A0C3BJX0</accession>
<dbReference type="OrthoDB" id="10679586at2759"/>
<proteinExistence type="predicted"/>
<evidence type="ECO:0000313" key="3">
    <source>
        <dbReference type="EMBL" id="KIM77627.1"/>
    </source>
</evidence>
<feature type="compositionally biased region" description="Basic and acidic residues" evidence="1">
    <location>
        <begin position="450"/>
        <end position="462"/>
    </location>
</feature>
<feature type="signal peptide" evidence="2">
    <location>
        <begin position="1"/>
        <end position="21"/>
    </location>
</feature>
<feature type="region of interest" description="Disordered" evidence="1">
    <location>
        <begin position="382"/>
        <end position="462"/>
    </location>
</feature>
<feature type="compositionally biased region" description="Polar residues" evidence="1">
    <location>
        <begin position="413"/>
        <end position="423"/>
    </location>
</feature>
<keyword evidence="2" id="KW-0732">Signal</keyword>
<dbReference type="AlphaFoldDB" id="A0A0C3BJX0"/>
<evidence type="ECO:0000313" key="4">
    <source>
        <dbReference type="Proteomes" id="UP000054166"/>
    </source>
</evidence>
<organism evidence="3 4">
    <name type="scientific">Piloderma croceum (strain F 1598)</name>
    <dbReference type="NCBI Taxonomy" id="765440"/>
    <lineage>
        <taxon>Eukaryota</taxon>
        <taxon>Fungi</taxon>
        <taxon>Dikarya</taxon>
        <taxon>Basidiomycota</taxon>
        <taxon>Agaricomycotina</taxon>
        <taxon>Agaricomycetes</taxon>
        <taxon>Agaricomycetidae</taxon>
        <taxon>Atheliales</taxon>
        <taxon>Atheliaceae</taxon>
        <taxon>Piloderma</taxon>
    </lineage>
</organism>
<dbReference type="EMBL" id="KN833023">
    <property type="protein sequence ID" value="KIM77627.1"/>
    <property type="molecule type" value="Genomic_DNA"/>
</dbReference>
<feature type="compositionally biased region" description="Low complexity" evidence="1">
    <location>
        <begin position="113"/>
        <end position="125"/>
    </location>
</feature>
<dbReference type="HOGENOM" id="CLU_591983_0_0_1"/>
<feature type="region of interest" description="Disordered" evidence="1">
    <location>
        <begin position="110"/>
        <end position="140"/>
    </location>
</feature>
<feature type="compositionally biased region" description="Polar residues" evidence="1">
    <location>
        <begin position="382"/>
        <end position="392"/>
    </location>
</feature>
<feature type="region of interest" description="Disordered" evidence="1">
    <location>
        <begin position="23"/>
        <end position="56"/>
    </location>
</feature>